<feature type="transmembrane region" description="Helical" evidence="1">
    <location>
        <begin position="119"/>
        <end position="140"/>
    </location>
</feature>
<gene>
    <name evidence="2" type="ORF">JF543_02195</name>
</gene>
<feature type="transmembrane region" description="Helical" evidence="1">
    <location>
        <begin position="85"/>
        <end position="107"/>
    </location>
</feature>
<dbReference type="RefSeq" id="WP_206822602.1">
    <property type="nucleotide sequence ID" value="NZ_JAEMWU010000001.1"/>
</dbReference>
<keyword evidence="1" id="KW-0472">Membrane</keyword>
<reference evidence="2" key="1">
    <citation type="submission" date="2020-12" db="EMBL/GenBank/DDBJ databases">
        <title>PHA producing bacteria isolated from mangrove.</title>
        <authorList>
            <person name="Zheng W."/>
            <person name="Yu S."/>
            <person name="Huang Y."/>
        </authorList>
    </citation>
    <scope>NUCLEOTIDE SEQUENCE</scope>
    <source>
        <strain evidence="2">GN8-5</strain>
    </source>
</reference>
<dbReference type="AlphaFoldDB" id="A0A939DTS7"/>
<evidence type="ECO:0000313" key="2">
    <source>
        <dbReference type="EMBL" id="MBN8204765.1"/>
    </source>
</evidence>
<accession>A0A939DTS7</accession>
<feature type="transmembrane region" description="Helical" evidence="1">
    <location>
        <begin position="49"/>
        <end position="73"/>
    </location>
</feature>
<dbReference type="InterPro" id="IPR049713">
    <property type="entry name" value="Pr6Pr-like"/>
</dbReference>
<proteinExistence type="predicted"/>
<dbReference type="Proteomes" id="UP000664385">
    <property type="component" value="Unassembled WGS sequence"/>
</dbReference>
<dbReference type="NCBIfam" id="NF038065">
    <property type="entry name" value="Pr6Pr"/>
    <property type="match status" value="1"/>
</dbReference>
<dbReference type="EMBL" id="JAEMWU010000001">
    <property type="protein sequence ID" value="MBN8204765.1"/>
    <property type="molecule type" value="Genomic_DNA"/>
</dbReference>
<keyword evidence="1" id="KW-0812">Transmembrane</keyword>
<feature type="transmembrane region" description="Helical" evidence="1">
    <location>
        <begin position="197"/>
        <end position="221"/>
    </location>
</feature>
<feature type="transmembrane region" description="Helical" evidence="1">
    <location>
        <begin position="152"/>
        <end position="177"/>
    </location>
</feature>
<keyword evidence="1" id="KW-1133">Transmembrane helix</keyword>
<name>A0A939DTS7_9MICO</name>
<organism evidence="2 3">
    <name type="scientific">Microbacterium esteraromaticum</name>
    <dbReference type="NCBI Taxonomy" id="57043"/>
    <lineage>
        <taxon>Bacteria</taxon>
        <taxon>Bacillati</taxon>
        <taxon>Actinomycetota</taxon>
        <taxon>Actinomycetes</taxon>
        <taxon>Micrococcales</taxon>
        <taxon>Microbacteriaceae</taxon>
        <taxon>Microbacterium</taxon>
    </lineage>
</organism>
<comment type="caution">
    <text evidence="2">The sequence shown here is derived from an EMBL/GenBank/DDBJ whole genome shotgun (WGS) entry which is preliminary data.</text>
</comment>
<evidence type="ECO:0000313" key="3">
    <source>
        <dbReference type="Proteomes" id="UP000664385"/>
    </source>
</evidence>
<sequence>MTTWWPFARLAAALLGIAAIVAQLSLTLQIALEATTPWGGHLPTVAVNFFSFFTILSNVSAAIALIIAAAWALGQRDPARPEPRWLSLLLVCVSTYMIVTGVVYNLLLRGIELPQGVTVPWSNEVLHVVFPLFLLLDVLVAPRRRALPWSTVLVVAVFPVVWVAYTLIRANLVIAPATGAPWWYPYPFLDPHLQGGYGGVLVYVIGIAVAIILIATVVVWIGRRRGTARSEVHATSDSAGVSSR</sequence>
<protein>
    <submittedName>
        <fullName evidence="2">Pr6Pr family membrane protein</fullName>
    </submittedName>
</protein>
<evidence type="ECO:0000256" key="1">
    <source>
        <dbReference type="SAM" id="Phobius"/>
    </source>
</evidence>